<organism evidence="1">
    <name type="scientific">hot springs metagenome</name>
    <dbReference type="NCBI Taxonomy" id="433727"/>
    <lineage>
        <taxon>unclassified sequences</taxon>
        <taxon>metagenomes</taxon>
        <taxon>ecological metagenomes</taxon>
    </lineage>
</organism>
<protein>
    <submittedName>
        <fullName evidence="1">Uncharacterized protein</fullName>
    </submittedName>
</protein>
<proteinExistence type="predicted"/>
<dbReference type="EMBL" id="BLAB01000001">
    <property type="protein sequence ID" value="GER92684.1"/>
    <property type="molecule type" value="Genomic_DNA"/>
</dbReference>
<evidence type="ECO:0000313" key="1">
    <source>
        <dbReference type="EMBL" id="GER92684.1"/>
    </source>
</evidence>
<name>A0A5J4KTV3_9ZZZZ</name>
<reference evidence="1" key="1">
    <citation type="submission" date="2019-10" db="EMBL/GenBank/DDBJ databases">
        <title>Metagenomic sequencing of thiosulfate-disproportionating enrichment culture.</title>
        <authorList>
            <person name="Umezawa K."/>
            <person name="Kojima H."/>
            <person name="Fukui M."/>
        </authorList>
    </citation>
    <scope>NUCLEOTIDE SEQUENCE</scope>
    <source>
        <strain evidence="1">45J</strain>
    </source>
</reference>
<accession>A0A5J4KTV3</accession>
<gene>
    <name evidence="1" type="ORF">A45J_0402</name>
</gene>
<comment type="caution">
    <text evidence="1">The sequence shown here is derived from an EMBL/GenBank/DDBJ whole genome shotgun (WGS) entry which is preliminary data.</text>
</comment>
<dbReference type="AlphaFoldDB" id="A0A5J4KTV3"/>
<sequence length="228" mass="25235">MSDLSGIRTKVIGIVSDDSGKLTNPGDYDRNIAAAIAIYSKHRPNLKVVDITGNGGHDYDLPSGWIDEFSVIKSIEYPIGDVPATLIDNDKYEIYQSPTAKKIRLINDTPSASESFRVTFTTLRTDTTIPDGDIDALCNLASALCLEELANAYAQTSDSTIAADSVNYRTKSFDFAQRAKRLMQLYKEHMGIREDDITQPASAVIDLDIKYPGGGERLTHPRSRRKMR</sequence>